<evidence type="ECO:0000256" key="1">
    <source>
        <dbReference type="SAM" id="Phobius"/>
    </source>
</evidence>
<evidence type="ECO:0008006" key="4">
    <source>
        <dbReference type="Google" id="ProtNLM"/>
    </source>
</evidence>
<feature type="transmembrane region" description="Helical" evidence="1">
    <location>
        <begin position="121"/>
        <end position="138"/>
    </location>
</feature>
<feature type="transmembrane region" description="Helical" evidence="1">
    <location>
        <begin position="336"/>
        <end position="356"/>
    </location>
</feature>
<feature type="transmembrane region" description="Helical" evidence="1">
    <location>
        <begin position="397"/>
        <end position="415"/>
    </location>
</feature>
<feature type="transmembrane region" description="Helical" evidence="1">
    <location>
        <begin position="223"/>
        <end position="243"/>
    </location>
</feature>
<gene>
    <name evidence="2" type="ORF">B4V02_22170</name>
</gene>
<feature type="transmembrane region" description="Helical" evidence="1">
    <location>
        <begin position="150"/>
        <end position="170"/>
    </location>
</feature>
<organism evidence="2 3">
    <name type="scientific">Paenibacillus kribbensis</name>
    <dbReference type="NCBI Taxonomy" id="172713"/>
    <lineage>
        <taxon>Bacteria</taxon>
        <taxon>Bacillati</taxon>
        <taxon>Bacillota</taxon>
        <taxon>Bacilli</taxon>
        <taxon>Bacillales</taxon>
        <taxon>Paenibacillaceae</taxon>
        <taxon>Paenibacillus</taxon>
    </lineage>
</organism>
<feature type="transmembrane region" description="Helical" evidence="1">
    <location>
        <begin position="368"/>
        <end position="391"/>
    </location>
</feature>
<dbReference type="GO" id="GO:0035435">
    <property type="term" value="P:phosphate ion transmembrane transport"/>
    <property type="evidence" value="ECO:0007669"/>
    <property type="project" value="InterPro"/>
</dbReference>
<feature type="transmembrane region" description="Helical" evidence="1">
    <location>
        <begin position="73"/>
        <end position="94"/>
    </location>
</feature>
<reference evidence="2 3" key="1">
    <citation type="submission" date="2017-03" db="EMBL/GenBank/DDBJ databases">
        <title>Complete genome sequence of Paenibacillus Kribbensis producing bioflocculants.</title>
        <authorList>
            <person name="Lee H.-G."/>
            <person name="Oh H.-M."/>
        </authorList>
    </citation>
    <scope>NUCLEOTIDE SEQUENCE [LARGE SCALE GENOMIC DNA]</scope>
    <source>
        <strain evidence="2 3">AM49</strain>
    </source>
</reference>
<dbReference type="Pfam" id="PF07260">
    <property type="entry name" value="ANKH"/>
    <property type="match status" value="1"/>
</dbReference>
<accession>A0A222WTX0</accession>
<keyword evidence="1" id="KW-1133">Transmembrane helix</keyword>
<feature type="transmembrane region" description="Helical" evidence="1">
    <location>
        <begin position="293"/>
        <end position="316"/>
    </location>
</feature>
<dbReference type="RefSeq" id="WP_094156438.1">
    <property type="nucleotide sequence ID" value="NZ_CP020028.1"/>
</dbReference>
<keyword evidence="3" id="KW-1185">Reference proteome</keyword>
<dbReference type="EMBL" id="CP020028">
    <property type="protein sequence ID" value="ASR49211.1"/>
    <property type="molecule type" value="Genomic_DNA"/>
</dbReference>
<dbReference type="STRING" id="172713.GCA_001705305_00409"/>
<sequence length="433" mass="47971">MNKIVLFYVPLGISSLIAALTHVIVNAVLARSEYPSFTLSSYAVAVSLCLLLETPLTAVRQMTTKFGYDRKSVHSIGILCAFVAAAVLIVGWSIGLTPVGNLVFQYVFGVSPALIEPTKNVFQVLTLLYILVAVRNIYQGLIINKHRTAWMTFSSSIRIVVMLLASWFLIRAGWTNDGRIGAAIFIAGIFIELVITFLEGRVLKRKLPTDNGEQTIQDAKHLLPFYLPLLYSALVLVILNPSIQAALNNTSDPLLAVASFSVALQILNLFVWFCSSLHQIVIQFYTSRRREVLIFLSFLSALSPLLLLLLSFGFAGDPVLRNVLGLEGELLLETRGLLRILAVYVAFYPWVEYFIGRSILIGNTKPIFIGRLFSVGFAILALILCICFFPGLDGKVAGIVMAVSSPIELSIYLLLYRKISMNTMKNHPEKKFT</sequence>
<feature type="transmembrane region" description="Helical" evidence="1">
    <location>
        <begin position="182"/>
        <end position="203"/>
    </location>
</feature>
<evidence type="ECO:0000313" key="3">
    <source>
        <dbReference type="Proteomes" id="UP000214666"/>
    </source>
</evidence>
<proteinExistence type="predicted"/>
<dbReference type="KEGG" id="pkb:B4V02_22170"/>
<evidence type="ECO:0000313" key="2">
    <source>
        <dbReference type="EMBL" id="ASR49211.1"/>
    </source>
</evidence>
<dbReference type="GO" id="GO:0016020">
    <property type="term" value="C:membrane"/>
    <property type="evidence" value="ECO:0007669"/>
    <property type="project" value="InterPro"/>
</dbReference>
<dbReference type="AlphaFoldDB" id="A0A222WTX0"/>
<feature type="transmembrane region" description="Helical" evidence="1">
    <location>
        <begin position="255"/>
        <end position="273"/>
    </location>
</feature>
<dbReference type="GO" id="GO:0005315">
    <property type="term" value="F:phosphate transmembrane transporter activity"/>
    <property type="evidence" value="ECO:0007669"/>
    <property type="project" value="InterPro"/>
</dbReference>
<dbReference type="InterPro" id="IPR009887">
    <property type="entry name" value="ANKH"/>
</dbReference>
<feature type="transmembrane region" description="Helical" evidence="1">
    <location>
        <begin position="34"/>
        <end position="52"/>
    </location>
</feature>
<name>A0A222WTX0_9BACL</name>
<dbReference type="OrthoDB" id="2768901at2"/>
<dbReference type="Proteomes" id="UP000214666">
    <property type="component" value="Chromosome"/>
</dbReference>
<protein>
    <recommendedName>
        <fullName evidence="4">Multi antimicrobial extrusion protein MatE</fullName>
    </recommendedName>
</protein>
<keyword evidence="1" id="KW-0472">Membrane</keyword>
<feature type="transmembrane region" description="Helical" evidence="1">
    <location>
        <begin position="7"/>
        <end position="28"/>
    </location>
</feature>
<keyword evidence="1" id="KW-0812">Transmembrane</keyword>